<dbReference type="Gene3D" id="3.90.75.20">
    <property type="match status" value="1"/>
</dbReference>
<dbReference type="InterPro" id="IPR010902">
    <property type="entry name" value="NUMOD4"/>
</dbReference>
<dbReference type="RefSeq" id="YP_009044298.1">
    <property type="nucleotide sequence ID" value="NC_024380.1"/>
</dbReference>
<accession>A0A059PAC0</accession>
<proteinExistence type="predicted"/>
<dbReference type="InterPro" id="IPR036388">
    <property type="entry name" value="WH-like_DNA-bd_sf"/>
</dbReference>
<gene>
    <name evidence="4" type="ORF">phiLN6B_02</name>
</gene>
<protein>
    <submittedName>
        <fullName evidence="4">Putative HNH endonuclease</fullName>
    </submittedName>
</protein>
<feature type="domain" description="NUMOD4" evidence="1">
    <location>
        <begin position="4"/>
        <end position="47"/>
    </location>
</feature>
<dbReference type="Pfam" id="PF13392">
    <property type="entry name" value="HNH_3"/>
    <property type="match status" value="1"/>
</dbReference>
<evidence type="ECO:0000259" key="2">
    <source>
        <dbReference type="Pfam" id="PF13392"/>
    </source>
</evidence>
<keyword evidence="4" id="KW-0540">Nuclease</keyword>
<dbReference type="InterPro" id="IPR044925">
    <property type="entry name" value="His-Me_finger_sf"/>
</dbReference>
<name>A0A059PAC0_9CAUD</name>
<keyword evidence="4" id="KW-0255">Endonuclease</keyword>
<dbReference type="Gene3D" id="1.10.10.10">
    <property type="entry name" value="Winged helix-like DNA-binding domain superfamily/Winged helix DNA-binding domain"/>
    <property type="match status" value="1"/>
</dbReference>
<keyword evidence="4" id="KW-0378">Hydrolase</keyword>
<evidence type="ECO:0000259" key="1">
    <source>
        <dbReference type="Pfam" id="PF07463"/>
    </source>
</evidence>
<dbReference type="GO" id="GO:0016788">
    <property type="term" value="F:hydrolase activity, acting on ester bonds"/>
    <property type="evidence" value="ECO:0007669"/>
    <property type="project" value="InterPro"/>
</dbReference>
<reference evidence="4 5" key="1">
    <citation type="journal article" date="2014" name="Int. J. Food Microbiol.">
        <title>Sequence and comparative analysis of Leuconostoc dairy bacteriophages.</title>
        <authorList>
            <person name="Kot W."/>
            <person name="Hansen L.H."/>
            <person name="Neve H."/>
            <person name="Hammer K."/>
            <person name="Jacobsen S."/>
            <person name="Pedersen P.D."/>
            <person name="Sorensen S.J."/>
            <person name="Heller K.J."/>
            <person name="Vogensen F.K."/>
        </authorList>
    </citation>
    <scope>NUCLEOTIDE SEQUENCE [LARGE SCALE GENOMIC DNA]</scope>
</reference>
<dbReference type="EMBL" id="KC013024">
    <property type="protein sequence ID" value="AFY98291.1"/>
    <property type="molecule type" value="Genomic_DNA"/>
</dbReference>
<evidence type="ECO:0000313" key="4">
    <source>
        <dbReference type="EMBL" id="AFY98291.1"/>
    </source>
</evidence>
<dbReference type="SUPFAM" id="SSF64496">
    <property type="entry name" value="DNA-binding domain of intron-encoded endonucleases"/>
    <property type="match status" value="1"/>
</dbReference>
<organism evidence="4 5">
    <name type="scientific">Leuconostoc phage phiLN6B</name>
    <dbReference type="NCBI Taxonomy" id="1262520"/>
    <lineage>
        <taxon>Viruses</taxon>
        <taxon>Duplodnaviria</taxon>
        <taxon>Heunggongvirae</taxon>
        <taxon>Uroviricota</taxon>
        <taxon>Caudoviricetes</taxon>
        <taxon>Mccleskeyvirinae</taxon>
        <taxon>Limdunavirus</taxon>
        <taxon>Limdunavirus Lmd1</taxon>
    </lineage>
</organism>
<dbReference type="InterPro" id="IPR054307">
    <property type="entry name" value="I-HmuI_NUMOD-like"/>
</dbReference>
<feature type="domain" description="HNH nuclease" evidence="2">
    <location>
        <begin position="56"/>
        <end position="99"/>
    </location>
</feature>
<feature type="domain" description="DNA endonuclease I-HmuI-like NUMOD-like" evidence="3">
    <location>
        <begin position="122"/>
        <end position="166"/>
    </location>
</feature>
<dbReference type="Proteomes" id="UP000207661">
    <property type="component" value="Segment"/>
</dbReference>
<dbReference type="Pfam" id="PF07463">
    <property type="entry name" value="NUMOD4"/>
    <property type="match status" value="1"/>
</dbReference>
<dbReference type="Pfam" id="PF22083">
    <property type="entry name" value="I-HmuI_NUMOD-like"/>
    <property type="match status" value="1"/>
</dbReference>
<dbReference type="GO" id="GO:0004519">
    <property type="term" value="F:endonuclease activity"/>
    <property type="evidence" value="ECO:0007669"/>
    <property type="project" value="UniProtKB-KW"/>
</dbReference>
<dbReference type="GeneID" id="19735441"/>
<evidence type="ECO:0000259" key="3">
    <source>
        <dbReference type="Pfam" id="PF22083"/>
    </source>
</evidence>
<dbReference type="InterPro" id="IPR003615">
    <property type="entry name" value="HNH_nuc"/>
</dbReference>
<dbReference type="KEGG" id="vg:19735441"/>
<dbReference type="SUPFAM" id="SSF54060">
    <property type="entry name" value="His-Me finger endonucleases"/>
    <property type="match status" value="1"/>
</dbReference>
<sequence>MVNEQWSDIKGYEGYYRISNTGKIYSIKSNIMLKQSNSNKGYHSVKLQRNGIKKTYRVHRLVAMTFIPNPTGLLEVNHIDEDKSNNLVTNLEWMSHTDNVNYGTRNSRASDSLKIANARPIVAIFKNGVTKTYGSASQCAKLLGLSAGNINSVIRGTRNHTHGIRFQEL</sequence>
<evidence type="ECO:0000313" key="5">
    <source>
        <dbReference type="Proteomes" id="UP000207661"/>
    </source>
</evidence>